<protein>
    <recommendedName>
        <fullName evidence="5">Thioesterase domain-containing protein</fullName>
    </recommendedName>
</protein>
<dbReference type="Pfam" id="PF00975">
    <property type="entry name" value="Thioesterase"/>
    <property type="match status" value="1"/>
</dbReference>
<dbReference type="SUPFAM" id="SSF53474">
    <property type="entry name" value="alpha/beta-Hydrolases"/>
    <property type="match status" value="1"/>
</dbReference>
<dbReference type="Proteomes" id="UP001642484">
    <property type="component" value="Unassembled WGS sequence"/>
</dbReference>
<evidence type="ECO:0000256" key="1">
    <source>
        <dbReference type="ARBA" id="ARBA00022603"/>
    </source>
</evidence>
<evidence type="ECO:0000256" key="2">
    <source>
        <dbReference type="ARBA" id="ARBA00022679"/>
    </source>
</evidence>
<dbReference type="PANTHER" id="PTHR13271">
    <property type="entry name" value="UNCHARACTERIZED PUTATIVE METHYLTRANSFERASE"/>
    <property type="match status" value="1"/>
</dbReference>
<evidence type="ECO:0000313" key="6">
    <source>
        <dbReference type="EMBL" id="CAK9060262.1"/>
    </source>
</evidence>
<gene>
    <name evidence="6" type="ORF">CCMP2556_LOCUS29640</name>
</gene>
<dbReference type="Gene3D" id="3.90.1420.10">
    <property type="entry name" value="Rubisco LSMT, substrate-binding domain"/>
    <property type="match status" value="1"/>
</dbReference>
<evidence type="ECO:0000256" key="3">
    <source>
        <dbReference type="ARBA" id="ARBA00022691"/>
    </source>
</evidence>
<dbReference type="InterPro" id="IPR036464">
    <property type="entry name" value="Rubisco_LSMT_subst-bd_sf"/>
</dbReference>
<feature type="region of interest" description="Disordered" evidence="4">
    <location>
        <begin position="779"/>
        <end position="810"/>
    </location>
</feature>
<dbReference type="InterPro" id="IPR050600">
    <property type="entry name" value="SETD3_SETD6_MTase"/>
</dbReference>
<feature type="compositionally biased region" description="Acidic residues" evidence="4">
    <location>
        <begin position="782"/>
        <end position="798"/>
    </location>
</feature>
<keyword evidence="3" id="KW-0949">S-adenosyl-L-methionine</keyword>
<reference evidence="6 7" key="1">
    <citation type="submission" date="2024-02" db="EMBL/GenBank/DDBJ databases">
        <authorList>
            <person name="Chen Y."/>
            <person name="Shah S."/>
            <person name="Dougan E. K."/>
            <person name="Thang M."/>
            <person name="Chan C."/>
        </authorList>
    </citation>
    <scope>NUCLEOTIDE SEQUENCE [LARGE SCALE GENOMIC DNA]</scope>
</reference>
<accession>A0ABP0NAZ4</accession>
<keyword evidence="1" id="KW-0489">Methyltransferase</keyword>
<evidence type="ECO:0000259" key="5">
    <source>
        <dbReference type="Pfam" id="PF00975"/>
    </source>
</evidence>
<evidence type="ECO:0000256" key="4">
    <source>
        <dbReference type="SAM" id="MobiDB-lite"/>
    </source>
</evidence>
<dbReference type="SUPFAM" id="SSF82199">
    <property type="entry name" value="SET domain"/>
    <property type="match status" value="1"/>
</dbReference>
<dbReference type="Gene3D" id="3.40.50.1820">
    <property type="entry name" value="alpha/beta hydrolase"/>
    <property type="match status" value="1"/>
</dbReference>
<dbReference type="InterPro" id="IPR046341">
    <property type="entry name" value="SET_dom_sf"/>
</dbReference>
<dbReference type="EMBL" id="CAXAMN010021496">
    <property type="protein sequence ID" value="CAK9060262.1"/>
    <property type="molecule type" value="Genomic_DNA"/>
</dbReference>
<proteinExistence type="predicted"/>
<sequence length="810" mass="92356">MLGFDHPESLQFEMQLTWVEDTWTIDQLHDHLLSEVRRIDAEYRRKPLQGNYSQKYVWFDRFLLRPRVQGRELTLQDYGIEPGFRVKISPFYQSEMVWGQPWPFDFRKERPKDQVLPAEDPDLLLRLDKGGAGLSTRVIFFPWLGGSSSAYIPVVQKMPKDVACYALDMPGRGQREDADGYPSGLFAVKVIAMTLAKELRRGSNYVFAHSQGSHFAYYVVKLLRSNYNVDVKALFVSNFAVPSSMAPLELDTLKKRQALCVPLRIFTHLVKGGWGCDPKLAYKSHMGYQAYQSQELWPVARLSGAMEAGEVASNFQKWCHEQGCQMEKIKVTKTCRGFGLETTAALKAGEVALSIPLDLCLTLAASARSRIGQHLLASDTVRGQRISAQALMYVVMIDGWHDPSSKWHAYLRQIPSRHGDPLWWTMPQREERLAGTQLLYEVQRHERQLEAVYASLFPALSQEQPEIFPKERFTWKAFCWARSSLSSRCFALEHLEKFMSQSEQKEHQASAELNSQLEPNEARIVECVQPNLYLSPHEQERLALDFPGVLCPLLDTANHDPSVLVDVGLCNSKGELHLGVSQRSAVDAGQEYFINYGNHRSNLQLLLGHGFCVPENPQDTLPLKLGQQPTVHESKIRQEAHKMAGLDLDQVFELSVKTPMPEPLLATIRLVVLPINKIYKMMQSGDLREQLLRPIECQLDPHAEVETFCVLRRELLKKQRALPANTSSWQGSLPSCPGFDDWCEYYASLYRVGQQDIIRAALCDAFVREQAAMDKREAYILQEEEEEEEQVDDDEVLEDKELPAKKPRAS</sequence>
<evidence type="ECO:0000313" key="7">
    <source>
        <dbReference type="Proteomes" id="UP001642484"/>
    </source>
</evidence>
<comment type="caution">
    <text evidence="6">The sequence shown here is derived from an EMBL/GenBank/DDBJ whole genome shotgun (WGS) entry which is preliminary data.</text>
</comment>
<dbReference type="InterPro" id="IPR001031">
    <property type="entry name" value="Thioesterase"/>
</dbReference>
<dbReference type="InterPro" id="IPR029058">
    <property type="entry name" value="AB_hydrolase_fold"/>
</dbReference>
<organism evidence="6 7">
    <name type="scientific">Durusdinium trenchii</name>
    <dbReference type="NCBI Taxonomy" id="1381693"/>
    <lineage>
        <taxon>Eukaryota</taxon>
        <taxon>Sar</taxon>
        <taxon>Alveolata</taxon>
        <taxon>Dinophyceae</taxon>
        <taxon>Suessiales</taxon>
        <taxon>Symbiodiniaceae</taxon>
        <taxon>Durusdinium</taxon>
    </lineage>
</organism>
<keyword evidence="2" id="KW-0808">Transferase</keyword>
<dbReference type="Gene3D" id="3.90.1410.10">
    <property type="entry name" value="set domain protein methyltransferase, domain 1"/>
    <property type="match status" value="1"/>
</dbReference>
<feature type="domain" description="Thioesterase" evidence="5">
    <location>
        <begin position="137"/>
        <end position="257"/>
    </location>
</feature>
<dbReference type="PANTHER" id="PTHR13271:SF155">
    <property type="entry name" value="SET DOMAIN-CONTAINING PROTEIN"/>
    <property type="match status" value="1"/>
</dbReference>
<keyword evidence="7" id="KW-1185">Reference proteome</keyword>
<name>A0ABP0NAZ4_9DINO</name>